<dbReference type="EMBL" id="CP035733">
    <property type="protein sequence ID" value="QGY81541.1"/>
    <property type="molecule type" value="Genomic_DNA"/>
</dbReference>
<comment type="subunit">
    <text evidence="4">Monomer.</text>
</comment>
<keyword evidence="7 15" id="KW-0949">S-adenosyl-L-methionine</keyword>
<feature type="binding site" evidence="16">
    <location>
        <position position="139"/>
    </location>
    <ligand>
        <name>S-adenosyl-L-methionine</name>
        <dbReference type="ChEBI" id="CHEBI:59789"/>
        <label>1</label>
    </ligand>
</feature>
<evidence type="ECO:0000313" key="19">
    <source>
        <dbReference type="EMBL" id="QGY81541.1"/>
    </source>
</evidence>
<dbReference type="GO" id="GO:0051989">
    <property type="term" value="F:coproporphyrinogen dehydrogenase activity"/>
    <property type="evidence" value="ECO:0007669"/>
    <property type="project" value="UniProtKB-EC"/>
</dbReference>
<dbReference type="PANTHER" id="PTHR13932">
    <property type="entry name" value="COPROPORPHYRINIGEN III OXIDASE"/>
    <property type="match status" value="1"/>
</dbReference>
<feature type="binding site" evidence="16">
    <location>
        <begin position="62"/>
        <end position="64"/>
    </location>
    <ligand>
        <name>S-adenosyl-L-methionine</name>
        <dbReference type="ChEBI" id="CHEBI:59789"/>
        <label>2</label>
    </ligand>
</feature>
<feature type="binding site" evidence="16">
    <location>
        <position position="178"/>
    </location>
    <ligand>
        <name>S-adenosyl-L-methionine</name>
        <dbReference type="ChEBI" id="CHEBI:59789"/>
        <label>2</label>
    </ligand>
</feature>
<evidence type="ECO:0000256" key="4">
    <source>
        <dbReference type="ARBA" id="ARBA00011245"/>
    </source>
</evidence>
<dbReference type="GO" id="GO:0004109">
    <property type="term" value="F:coproporphyrinogen oxidase activity"/>
    <property type="evidence" value="ECO:0007669"/>
    <property type="project" value="InterPro"/>
</dbReference>
<dbReference type="EC" id="1.3.98.3" evidence="15"/>
<dbReference type="InterPro" id="IPR023404">
    <property type="entry name" value="rSAM_horseshoe"/>
</dbReference>
<evidence type="ECO:0000256" key="3">
    <source>
        <dbReference type="ARBA" id="ARBA00005493"/>
    </source>
</evidence>
<evidence type="ECO:0000256" key="2">
    <source>
        <dbReference type="ARBA" id="ARBA00004785"/>
    </source>
</evidence>
<keyword evidence="8 15" id="KW-0479">Metal-binding</keyword>
<dbReference type="UniPathway" id="UPA00251">
    <property type="reaction ID" value="UER00323"/>
</dbReference>
<evidence type="ECO:0000256" key="6">
    <source>
        <dbReference type="ARBA" id="ARBA00022490"/>
    </source>
</evidence>
<dbReference type="AlphaFoldDB" id="A0A6I6LAV7"/>
<dbReference type="SUPFAM" id="SSF102114">
    <property type="entry name" value="Radical SAM enzymes"/>
    <property type="match status" value="1"/>
</dbReference>
<name>A0A6I6LAV7_9SPHN</name>
<evidence type="ECO:0000256" key="13">
    <source>
        <dbReference type="ARBA" id="ARBA00024295"/>
    </source>
</evidence>
<reference evidence="20" key="1">
    <citation type="submission" date="2019-01" db="EMBL/GenBank/DDBJ databases">
        <title>Sphingorhabdus lacus sp.nov., isolated from an oligotrophic freshwater lake.</title>
        <authorList>
            <person name="Park M."/>
        </authorList>
    </citation>
    <scope>NUCLEOTIDE SEQUENCE [LARGE SCALE GENOMIC DNA]</scope>
    <source>
        <strain evidence="20">IMCC1753</strain>
    </source>
</reference>
<proteinExistence type="inferred from homology"/>
<evidence type="ECO:0000256" key="5">
    <source>
        <dbReference type="ARBA" id="ARBA00022485"/>
    </source>
</evidence>
<keyword evidence="11 15" id="KW-0411">Iron-sulfur</keyword>
<dbReference type="InterPro" id="IPR004558">
    <property type="entry name" value="Coprogen_oxidase_HemN"/>
</dbReference>
<keyword evidence="10 15" id="KW-0408">Iron</keyword>
<feature type="binding site" evidence="16">
    <location>
        <position position="166"/>
    </location>
    <ligand>
        <name>S-adenosyl-L-methionine</name>
        <dbReference type="ChEBI" id="CHEBI:59789"/>
        <label>2</label>
    </ligand>
</feature>
<evidence type="ECO:0000256" key="17">
    <source>
        <dbReference type="PIRSR" id="PIRSR000167-2"/>
    </source>
</evidence>
<dbReference type="InterPro" id="IPR006638">
    <property type="entry name" value="Elp3/MiaA/NifB-like_rSAM"/>
</dbReference>
<dbReference type="InterPro" id="IPR007197">
    <property type="entry name" value="rSAM"/>
</dbReference>
<evidence type="ECO:0000256" key="16">
    <source>
        <dbReference type="PIRSR" id="PIRSR000167-1"/>
    </source>
</evidence>
<dbReference type="GO" id="GO:0046872">
    <property type="term" value="F:metal ion binding"/>
    <property type="evidence" value="ECO:0007669"/>
    <property type="project" value="UniProtKB-KW"/>
</dbReference>
<dbReference type="SFLD" id="SFLDG01065">
    <property type="entry name" value="anaerobic_coproporphyrinogen-I"/>
    <property type="match status" value="1"/>
</dbReference>
<keyword evidence="12 15" id="KW-0627">Porphyrin biosynthesis</keyword>
<feature type="binding site" evidence="17">
    <location>
        <position position="60"/>
    </location>
    <ligand>
        <name>[4Fe-4S] cluster</name>
        <dbReference type="ChEBI" id="CHEBI:49883"/>
        <note>4Fe-4S-S-AdoMet</note>
    </ligand>
</feature>
<dbReference type="InterPro" id="IPR034505">
    <property type="entry name" value="Coproporphyrinogen-III_oxidase"/>
</dbReference>
<gene>
    <name evidence="19" type="primary">hemN</name>
    <name evidence="19" type="ORF">EUU25_13535</name>
</gene>
<feature type="binding site" evidence="16">
    <location>
        <position position="237"/>
    </location>
    <ligand>
        <name>S-adenosyl-L-methionine</name>
        <dbReference type="ChEBI" id="CHEBI:59789"/>
        <label>2</label>
    </ligand>
</feature>
<evidence type="ECO:0000259" key="18">
    <source>
        <dbReference type="PROSITE" id="PS51918"/>
    </source>
</evidence>
<dbReference type="GO" id="GO:0005737">
    <property type="term" value="C:cytoplasm"/>
    <property type="evidence" value="ECO:0007669"/>
    <property type="project" value="UniProtKB-SubCell"/>
</dbReference>
<dbReference type="CDD" id="cd01335">
    <property type="entry name" value="Radical_SAM"/>
    <property type="match status" value="1"/>
</dbReference>
<dbReference type="InterPro" id="IPR058240">
    <property type="entry name" value="rSAM_sf"/>
</dbReference>
<comment type="subcellular location">
    <subcellularLocation>
        <location evidence="1 15">Cytoplasm</location>
    </subcellularLocation>
</comment>
<dbReference type="Pfam" id="PF04055">
    <property type="entry name" value="Radical_SAM"/>
    <property type="match status" value="1"/>
</dbReference>
<sequence>MWPYYPELLSRPVPRYTSYPTAAEFHEGVGPDDYARALRNVAPGTPLSLYLHIPFCEQICWYCGCNTGAASKAQRLAAYLDALEAELALVAKYIGGRGFVQRIAFGGGSPNALSTVEFVRLLDRIITVFAAGQPEISVEIDPRGFTSEWALVMAASNVSRVSMGVQTFTPHVQEAIGRVQPLALIETCVSSLRSRGIKAINFDMMYGLPHQSLEDVRDSLKQAIALRPTRIALFGYAHLPSMIPRQRRIDTDALPDANLRFQQSALGFDMLVEAGYAPIGFDHFALPEDPLAIAAKAGKVRRNFQGFTEDSNETLLGFGASSISMLPGLLVQNEKNIGAYRDRVNAGALAASRGFVPDAEDMEHSRWIERLLCDGHVEVRADAHPTGALQPFEERGLAKWHGDQLVIEDSGRPYARCIAAAFDRFRQSDKILAASQAV</sequence>
<evidence type="ECO:0000256" key="11">
    <source>
        <dbReference type="ARBA" id="ARBA00023014"/>
    </source>
</evidence>
<protein>
    <recommendedName>
        <fullName evidence="15">Coproporphyrinogen-III oxidase</fullName>
        <ecNumber evidence="15">1.3.98.3</ecNumber>
    </recommendedName>
</protein>
<feature type="binding site" evidence="16">
    <location>
        <position position="323"/>
    </location>
    <ligand>
        <name>S-adenosyl-L-methionine</name>
        <dbReference type="ChEBI" id="CHEBI:59789"/>
        <label>1</label>
    </ligand>
</feature>
<feature type="binding site" evidence="16">
    <location>
        <position position="203"/>
    </location>
    <ligand>
        <name>S-adenosyl-L-methionine</name>
        <dbReference type="ChEBI" id="CHEBI:59789"/>
        <label>2</label>
    </ligand>
</feature>
<dbReference type="GO" id="GO:0051539">
    <property type="term" value="F:4 iron, 4 sulfur cluster binding"/>
    <property type="evidence" value="ECO:0007669"/>
    <property type="project" value="UniProtKB-KW"/>
</dbReference>
<dbReference type="OrthoDB" id="9808022at2"/>
<evidence type="ECO:0000256" key="10">
    <source>
        <dbReference type="ARBA" id="ARBA00023004"/>
    </source>
</evidence>
<dbReference type="Gene3D" id="3.80.30.20">
    <property type="entry name" value="tm_1862 like domain"/>
    <property type="match status" value="1"/>
</dbReference>
<evidence type="ECO:0000256" key="15">
    <source>
        <dbReference type="PIRNR" id="PIRNR000167"/>
    </source>
</evidence>
<dbReference type="Gene3D" id="1.10.10.920">
    <property type="match status" value="1"/>
</dbReference>
<dbReference type="Proteomes" id="UP000428803">
    <property type="component" value="Chromosome"/>
</dbReference>
<dbReference type="SMART" id="SM00729">
    <property type="entry name" value="Elp3"/>
    <property type="match status" value="1"/>
</dbReference>
<evidence type="ECO:0000256" key="1">
    <source>
        <dbReference type="ARBA" id="ARBA00004496"/>
    </source>
</evidence>
<keyword evidence="20" id="KW-1185">Reference proteome</keyword>
<feature type="binding site" evidence="16">
    <location>
        <position position="50"/>
    </location>
    <ligand>
        <name>S-adenosyl-L-methionine</name>
        <dbReference type="ChEBI" id="CHEBI:59789"/>
        <label>1</label>
    </ligand>
</feature>
<accession>A0A6I6LAV7</accession>
<dbReference type="PIRSF" id="PIRSF000167">
    <property type="entry name" value="HemN"/>
    <property type="match status" value="1"/>
</dbReference>
<dbReference type="GO" id="GO:0006782">
    <property type="term" value="P:protoporphyrinogen IX biosynthetic process"/>
    <property type="evidence" value="ECO:0007669"/>
    <property type="project" value="UniProtKB-UniPathway"/>
</dbReference>
<keyword evidence="5 15" id="KW-0004">4Fe-4S</keyword>
<keyword evidence="6 15" id="KW-0963">Cytoplasm</keyword>
<comment type="catalytic activity">
    <reaction evidence="14 15">
        <text>coproporphyrinogen III + 2 S-adenosyl-L-methionine = protoporphyrinogen IX + 2 5'-deoxyadenosine + 2 L-methionine + 2 CO2</text>
        <dbReference type="Rhea" id="RHEA:15425"/>
        <dbReference type="ChEBI" id="CHEBI:16526"/>
        <dbReference type="ChEBI" id="CHEBI:17319"/>
        <dbReference type="ChEBI" id="CHEBI:57307"/>
        <dbReference type="ChEBI" id="CHEBI:57309"/>
        <dbReference type="ChEBI" id="CHEBI:57844"/>
        <dbReference type="ChEBI" id="CHEBI:59789"/>
        <dbReference type="EC" id="1.3.98.3"/>
    </reaction>
</comment>
<comment type="function">
    <text evidence="13">Involved in the heme biosynthesis. Catalyzes the anaerobic oxidative decarboxylation of propionate groups of rings A and B of coproporphyrinogen III to yield the vinyl groups in protoporphyrinogen IX.</text>
</comment>
<dbReference type="RefSeq" id="WP_158901823.1">
    <property type="nucleotide sequence ID" value="NZ_CP035733.1"/>
</dbReference>
<feature type="binding site" evidence="17">
    <location>
        <position position="63"/>
    </location>
    <ligand>
        <name>[4Fe-4S] cluster</name>
        <dbReference type="ChEBI" id="CHEBI:49883"/>
        <note>4Fe-4S-S-AdoMet</note>
    </ligand>
</feature>
<evidence type="ECO:0000256" key="9">
    <source>
        <dbReference type="ARBA" id="ARBA00023002"/>
    </source>
</evidence>
<feature type="domain" description="Radical SAM core" evidence="18">
    <location>
        <begin position="41"/>
        <end position="269"/>
    </location>
</feature>
<dbReference type="NCBIfam" id="TIGR00538">
    <property type="entry name" value="hemN"/>
    <property type="match status" value="1"/>
</dbReference>
<feature type="binding site" evidence="16">
    <location>
        <position position="107"/>
    </location>
    <ligand>
        <name>S-adenosyl-L-methionine</name>
        <dbReference type="ChEBI" id="CHEBI:59789"/>
        <label>1</label>
    </ligand>
</feature>
<feature type="binding site" evidence="17">
    <location>
        <position position="56"/>
    </location>
    <ligand>
        <name>[4Fe-4S] cluster</name>
        <dbReference type="ChEBI" id="CHEBI:49883"/>
        <note>4Fe-4S-S-AdoMet</note>
    </ligand>
</feature>
<evidence type="ECO:0000256" key="7">
    <source>
        <dbReference type="ARBA" id="ARBA00022691"/>
    </source>
</evidence>
<evidence type="ECO:0000256" key="12">
    <source>
        <dbReference type="ARBA" id="ARBA00023244"/>
    </source>
</evidence>
<evidence type="ECO:0000256" key="8">
    <source>
        <dbReference type="ARBA" id="ARBA00022723"/>
    </source>
</evidence>
<comment type="similarity">
    <text evidence="3 15">Belongs to the anaerobic coproporphyrinogen-III oxidase family.</text>
</comment>
<dbReference type="KEGG" id="slaa:EUU25_13535"/>
<dbReference type="PANTHER" id="PTHR13932:SF6">
    <property type="entry name" value="OXYGEN-INDEPENDENT COPROPORPHYRINOGEN III OXIDASE"/>
    <property type="match status" value="1"/>
</dbReference>
<organism evidence="19 20">
    <name type="scientific">Sphingorhabdus lacus</name>
    <dbReference type="NCBI Taxonomy" id="392610"/>
    <lineage>
        <taxon>Bacteria</taxon>
        <taxon>Pseudomonadati</taxon>
        <taxon>Pseudomonadota</taxon>
        <taxon>Alphaproteobacteria</taxon>
        <taxon>Sphingomonadales</taxon>
        <taxon>Sphingomonadaceae</taxon>
        <taxon>Sphingorhabdus</taxon>
    </lineage>
</organism>
<evidence type="ECO:0000256" key="14">
    <source>
        <dbReference type="ARBA" id="ARBA00048321"/>
    </source>
</evidence>
<evidence type="ECO:0000313" key="20">
    <source>
        <dbReference type="Proteomes" id="UP000428803"/>
    </source>
</evidence>
<comment type="pathway">
    <text evidence="2 15">Porphyrin-containing compound metabolism; protoporphyrin-IX biosynthesis; protoporphyrinogen-IX from coproporphyrinogen-III (AdoMet route): step 1/1.</text>
</comment>
<dbReference type="SFLD" id="SFLDS00029">
    <property type="entry name" value="Radical_SAM"/>
    <property type="match status" value="1"/>
</dbReference>
<comment type="cofactor">
    <cofactor evidence="15 17">
        <name>[4Fe-4S] cluster</name>
        <dbReference type="ChEBI" id="CHEBI:49883"/>
    </cofactor>
    <text evidence="15 17">Binds 1 [4Fe-4S] cluster. The cluster is coordinated with 3 cysteines and an exchangeable S-adenosyl-L-methionine.</text>
</comment>
<keyword evidence="9 15" id="KW-0560">Oxidoreductase</keyword>
<dbReference type="PROSITE" id="PS51918">
    <property type="entry name" value="RADICAL_SAM"/>
    <property type="match status" value="1"/>
</dbReference>